<sequence length="94" mass="9674">MGSRGRSPVSKKAVKEGSTTRSGVSFKGGAPNGAKQARGPIKTTNKFSALGGGEERMVLVAPLEVIIGRVTHLGKGFCAEEGGGGPDLYGDEQW</sequence>
<gene>
    <name evidence="1" type="ORF">L6452_21081</name>
</gene>
<comment type="caution">
    <text evidence="1">The sequence shown here is derived from an EMBL/GenBank/DDBJ whole genome shotgun (WGS) entry which is preliminary data.</text>
</comment>
<proteinExistence type="predicted"/>
<protein>
    <submittedName>
        <fullName evidence="1">Uncharacterized protein</fullName>
    </submittedName>
</protein>
<accession>A0ACB9BF23</accession>
<evidence type="ECO:0000313" key="2">
    <source>
        <dbReference type="Proteomes" id="UP001055879"/>
    </source>
</evidence>
<reference evidence="1 2" key="2">
    <citation type="journal article" date="2022" name="Mol. Ecol. Resour.">
        <title>The genomes of chicory, endive, great burdock and yacon provide insights into Asteraceae paleo-polyploidization history and plant inulin production.</title>
        <authorList>
            <person name="Fan W."/>
            <person name="Wang S."/>
            <person name="Wang H."/>
            <person name="Wang A."/>
            <person name="Jiang F."/>
            <person name="Liu H."/>
            <person name="Zhao H."/>
            <person name="Xu D."/>
            <person name="Zhang Y."/>
        </authorList>
    </citation>
    <scope>NUCLEOTIDE SEQUENCE [LARGE SCALE GENOMIC DNA]</scope>
    <source>
        <strain evidence="2">cv. Niubang</strain>
    </source>
</reference>
<dbReference type="Proteomes" id="UP001055879">
    <property type="component" value="Linkage Group LG06"/>
</dbReference>
<evidence type="ECO:0000313" key="1">
    <source>
        <dbReference type="EMBL" id="KAI3720168.1"/>
    </source>
</evidence>
<keyword evidence="2" id="KW-1185">Reference proteome</keyword>
<organism evidence="1 2">
    <name type="scientific">Arctium lappa</name>
    <name type="common">Greater burdock</name>
    <name type="synonym">Lappa major</name>
    <dbReference type="NCBI Taxonomy" id="4217"/>
    <lineage>
        <taxon>Eukaryota</taxon>
        <taxon>Viridiplantae</taxon>
        <taxon>Streptophyta</taxon>
        <taxon>Embryophyta</taxon>
        <taxon>Tracheophyta</taxon>
        <taxon>Spermatophyta</taxon>
        <taxon>Magnoliopsida</taxon>
        <taxon>eudicotyledons</taxon>
        <taxon>Gunneridae</taxon>
        <taxon>Pentapetalae</taxon>
        <taxon>asterids</taxon>
        <taxon>campanulids</taxon>
        <taxon>Asterales</taxon>
        <taxon>Asteraceae</taxon>
        <taxon>Carduoideae</taxon>
        <taxon>Cardueae</taxon>
        <taxon>Arctiinae</taxon>
        <taxon>Arctium</taxon>
    </lineage>
</organism>
<name>A0ACB9BF23_ARCLA</name>
<dbReference type="EMBL" id="CM042052">
    <property type="protein sequence ID" value="KAI3720168.1"/>
    <property type="molecule type" value="Genomic_DNA"/>
</dbReference>
<reference evidence="2" key="1">
    <citation type="journal article" date="2022" name="Mol. Ecol. Resour.">
        <title>The genomes of chicory, endive, great burdock and yacon provide insights into Asteraceae palaeo-polyploidization history and plant inulin production.</title>
        <authorList>
            <person name="Fan W."/>
            <person name="Wang S."/>
            <person name="Wang H."/>
            <person name="Wang A."/>
            <person name="Jiang F."/>
            <person name="Liu H."/>
            <person name="Zhao H."/>
            <person name="Xu D."/>
            <person name="Zhang Y."/>
        </authorList>
    </citation>
    <scope>NUCLEOTIDE SEQUENCE [LARGE SCALE GENOMIC DNA]</scope>
    <source>
        <strain evidence="2">cv. Niubang</strain>
    </source>
</reference>